<evidence type="ECO:0000256" key="5">
    <source>
        <dbReference type="ARBA" id="ARBA00022771"/>
    </source>
</evidence>
<dbReference type="PANTHER" id="PTHR13808">
    <property type="entry name" value="CBP/P300-RELATED"/>
    <property type="match status" value="1"/>
</dbReference>
<dbReference type="InterPro" id="IPR000433">
    <property type="entry name" value="Znf_ZZ"/>
</dbReference>
<evidence type="ECO:0000256" key="11">
    <source>
        <dbReference type="ARBA" id="ARBA00023242"/>
    </source>
</evidence>
<dbReference type="InterPro" id="IPR043145">
    <property type="entry name" value="Znf_ZZ_sf"/>
</dbReference>
<dbReference type="PROSITE" id="PS50014">
    <property type="entry name" value="BROMODOMAIN_2"/>
    <property type="match status" value="1"/>
</dbReference>
<evidence type="ECO:0000256" key="10">
    <source>
        <dbReference type="ARBA" id="ARBA00023163"/>
    </source>
</evidence>
<evidence type="ECO:0000256" key="12">
    <source>
        <dbReference type="ARBA" id="ARBA00048017"/>
    </source>
</evidence>
<dbReference type="SUPFAM" id="SSF57850">
    <property type="entry name" value="RING/U-box"/>
    <property type="match status" value="1"/>
</dbReference>
<keyword evidence="11" id="KW-0539">Nucleus</keyword>
<dbReference type="GO" id="GO:0045944">
    <property type="term" value="P:positive regulation of transcription by RNA polymerase II"/>
    <property type="evidence" value="ECO:0007669"/>
    <property type="project" value="TreeGrafter"/>
</dbReference>
<evidence type="ECO:0000256" key="13">
    <source>
        <dbReference type="PROSITE-ProRule" id="PRU00035"/>
    </source>
</evidence>
<feature type="domain" description="Bromo" evidence="14">
    <location>
        <begin position="1"/>
        <end position="38"/>
    </location>
</feature>
<keyword evidence="10" id="KW-0804">Transcription</keyword>
<comment type="catalytic activity">
    <reaction evidence="12">
        <text>L-lysyl-[protein] + acetyl-CoA = N(6)-acetyl-L-lysyl-[protein] + CoA + H(+)</text>
        <dbReference type="Rhea" id="RHEA:45948"/>
        <dbReference type="Rhea" id="RHEA-COMP:9752"/>
        <dbReference type="Rhea" id="RHEA-COMP:10731"/>
        <dbReference type="ChEBI" id="CHEBI:15378"/>
        <dbReference type="ChEBI" id="CHEBI:29969"/>
        <dbReference type="ChEBI" id="CHEBI:57287"/>
        <dbReference type="ChEBI" id="CHEBI:57288"/>
        <dbReference type="ChEBI" id="CHEBI:61930"/>
        <dbReference type="EC" id="2.3.1.48"/>
    </reaction>
</comment>
<accession>A0A816ZZP8</accession>
<dbReference type="EC" id="2.3.1.48" evidence="2"/>
<comment type="caution">
    <text evidence="16">The sequence shown here is derived from an EMBL/GenBank/DDBJ whole genome shotgun (WGS) entry which is preliminary data.</text>
</comment>
<proteinExistence type="predicted"/>
<dbReference type="GO" id="GO:0031490">
    <property type="term" value="F:chromatin DNA binding"/>
    <property type="evidence" value="ECO:0007669"/>
    <property type="project" value="TreeGrafter"/>
</dbReference>
<dbReference type="Proteomes" id="UP000663824">
    <property type="component" value="Unassembled WGS sequence"/>
</dbReference>
<dbReference type="Gene3D" id="1.20.920.10">
    <property type="entry name" value="Bromodomain-like"/>
    <property type="match status" value="1"/>
</dbReference>
<name>A0A816ZZP8_9BILA</name>
<feature type="domain" description="CBP/p300-type HAT" evidence="15">
    <location>
        <begin position="97"/>
        <end position="418"/>
    </location>
</feature>
<dbReference type="Pfam" id="PF00439">
    <property type="entry name" value="Bromodomain"/>
    <property type="match status" value="1"/>
</dbReference>
<dbReference type="Gene3D" id="3.30.60.90">
    <property type="match status" value="1"/>
</dbReference>
<dbReference type="GO" id="GO:0005634">
    <property type="term" value="C:nucleus"/>
    <property type="evidence" value="ECO:0007669"/>
    <property type="project" value="UniProtKB-SubCell"/>
</dbReference>
<evidence type="ECO:0000256" key="2">
    <source>
        <dbReference type="ARBA" id="ARBA00013184"/>
    </source>
</evidence>
<evidence type="ECO:0000256" key="3">
    <source>
        <dbReference type="ARBA" id="ARBA00022679"/>
    </source>
</evidence>
<keyword evidence="6" id="KW-0862">Zinc</keyword>
<dbReference type="GO" id="GO:0005667">
    <property type="term" value="C:transcription regulator complex"/>
    <property type="evidence" value="ECO:0007669"/>
    <property type="project" value="TreeGrafter"/>
</dbReference>
<gene>
    <name evidence="16" type="ORF">MBJ925_LOCUS36454</name>
</gene>
<keyword evidence="3" id="KW-0808">Transferase</keyword>
<evidence type="ECO:0000256" key="4">
    <source>
        <dbReference type="ARBA" id="ARBA00022723"/>
    </source>
</evidence>
<comment type="subcellular location">
    <subcellularLocation>
        <location evidence="1">Nucleus</location>
    </subcellularLocation>
</comment>
<dbReference type="Pfam" id="PF00569">
    <property type="entry name" value="ZZ"/>
    <property type="match status" value="1"/>
</dbReference>
<reference evidence="16" key="1">
    <citation type="submission" date="2021-02" db="EMBL/GenBank/DDBJ databases">
        <authorList>
            <person name="Nowell W R."/>
        </authorList>
    </citation>
    <scope>NUCLEOTIDE SEQUENCE</scope>
</reference>
<evidence type="ECO:0000256" key="8">
    <source>
        <dbReference type="ARBA" id="ARBA00023015"/>
    </source>
</evidence>
<evidence type="ECO:0000256" key="1">
    <source>
        <dbReference type="ARBA" id="ARBA00004123"/>
    </source>
</evidence>
<evidence type="ECO:0000313" key="16">
    <source>
        <dbReference type="EMBL" id="CAF2222502.1"/>
    </source>
</evidence>
<dbReference type="AlphaFoldDB" id="A0A816ZZP8"/>
<dbReference type="PROSITE" id="PS51727">
    <property type="entry name" value="CBP_P300_HAT"/>
    <property type="match status" value="1"/>
</dbReference>
<protein>
    <recommendedName>
        <fullName evidence="2">histone acetyltransferase</fullName>
        <ecNumber evidence="2">2.3.1.48</ecNumber>
    </recommendedName>
</protein>
<evidence type="ECO:0000256" key="7">
    <source>
        <dbReference type="ARBA" id="ARBA00022853"/>
    </source>
</evidence>
<evidence type="ECO:0000313" key="17">
    <source>
        <dbReference type="Proteomes" id="UP000663824"/>
    </source>
</evidence>
<dbReference type="PANTHER" id="PTHR13808:SF1">
    <property type="entry name" value="HISTONE ACETYLTRANSFERASE"/>
    <property type="match status" value="1"/>
</dbReference>
<evidence type="ECO:0000259" key="15">
    <source>
        <dbReference type="PROSITE" id="PS51727"/>
    </source>
</evidence>
<evidence type="ECO:0000259" key="14">
    <source>
        <dbReference type="PROSITE" id="PS50014"/>
    </source>
</evidence>
<dbReference type="EMBL" id="CAJNRE010020118">
    <property type="protein sequence ID" value="CAF2222502.1"/>
    <property type="molecule type" value="Genomic_DNA"/>
</dbReference>
<dbReference type="InterPro" id="IPR001487">
    <property type="entry name" value="Bromodomain"/>
</dbReference>
<keyword evidence="4" id="KW-0479">Metal-binding</keyword>
<dbReference type="SMART" id="SM01250">
    <property type="entry name" value="KAT11"/>
    <property type="match status" value="1"/>
</dbReference>
<dbReference type="GO" id="GO:0004402">
    <property type="term" value="F:histone acetyltransferase activity"/>
    <property type="evidence" value="ECO:0007669"/>
    <property type="project" value="InterPro"/>
</dbReference>
<dbReference type="SMART" id="SM00291">
    <property type="entry name" value="ZnF_ZZ"/>
    <property type="match status" value="1"/>
</dbReference>
<organism evidence="16 17">
    <name type="scientific">Rotaria magnacalcarata</name>
    <dbReference type="NCBI Taxonomy" id="392030"/>
    <lineage>
        <taxon>Eukaryota</taxon>
        <taxon>Metazoa</taxon>
        <taxon>Spiralia</taxon>
        <taxon>Gnathifera</taxon>
        <taxon>Rotifera</taxon>
        <taxon>Eurotatoria</taxon>
        <taxon>Bdelloidea</taxon>
        <taxon>Philodinida</taxon>
        <taxon>Philodinidae</taxon>
        <taxon>Rotaria</taxon>
    </lineage>
</organism>
<dbReference type="InterPro" id="IPR031162">
    <property type="entry name" value="CBP_P300_HAT"/>
</dbReference>
<keyword evidence="9 13" id="KW-0103">Bromodomain</keyword>
<sequence length="483" mass="56370">MHSKLLHGEYENPLQFCDDAWLMFDNAWRYNSKSMKIYKMCQRLAKLFVESINPVLQSLGYCCADQYYVHSIAIKYGPMVLCNTCVREYNLPRKENCYKAKTLPVTHLSSQLESRVNKFLLDKNCHESRVTIRVLHSGDKICHASPKSKIYYSNQVANDGFPYRAKTIFAFQEIDGVEVAFFGMHVQEYDEHCPAPNTHVYHEILIGYLDYVKQRGYMYAHMWACPTMENFDYIFYRHPPEQRLPKLKRLQNWCKKMLDRAMEEHVAIDYKGDFWSITIEATIKEFDQQDEDSDHPIESEVSNKRKCANADEKKNLKRMKTQEELAKSQMPPCTDLKSKIFSTMEKTKEAFFVICLHNPIATSPPAVNDTDVPIECDLMDTRDAFLSFSCDRNLEFSSLRRAKFSTMAFLSEIHASKTENPTYNCNNCRQQCGVHYHCTRCEDFDLCEKCFNIEPKHEHKMECSVSCIVDVNQDDKCNSLNSI</sequence>
<dbReference type="InterPro" id="IPR036427">
    <property type="entry name" value="Bromodomain-like_sf"/>
</dbReference>
<dbReference type="InterPro" id="IPR013178">
    <property type="entry name" value="Histone_AcTrfase_Rtt109/CBP"/>
</dbReference>
<dbReference type="Pfam" id="PF08214">
    <property type="entry name" value="HAT_KAT11"/>
    <property type="match status" value="1"/>
</dbReference>
<dbReference type="GO" id="GO:0008270">
    <property type="term" value="F:zinc ion binding"/>
    <property type="evidence" value="ECO:0007669"/>
    <property type="project" value="UniProtKB-KW"/>
</dbReference>
<keyword evidence="7" id="KW-0156">Chromatin regulator</keyword>
<keyword evidence="5" id="KW-0863">Zinc-finger</keyword>
<dbReference type="GO" id="GO:0003713">
    <property type="term" value="F:transcription coactivator activity"/>
    <property type="evidence" value="ECO:0007669"/>
    <property type="project" value="TreeGrafter"/>
</dbReference>
<dbReference type="GO" id="GO:0000123">
    <property type="term" value="C:histone acetyltransferase complex"/>
    <property type="evidence" value="ECO:0007669"/>
    <property type="project" value="TreeGrafter"/>
</dbReference>
<evidence type="ECO:0000256" key="9">
    <source>
        <dbReference type="ARBA" id="ARBA00023117"/>
    </source>
</evidence>
<dbReference type="SUPFAM" id="SSF47370">
    <property type="entry name" value="Bromodomain"/>
    <property type="match status" value="1"/>
</dbReference>
<keyword evidence="8" id="KW-0805">Transcription regulation</keyword>
<evidence type="ECO:0000256" key="6">
    <source>
        <dbReference type="ARBA" id="ARBA00022833"/>
    </source>
</evidence>
<dbReference type="PROSITE" id="PS01357">
    <property type="entry name" value="ZF_ZZ_1"/>
    <property type="match status" value="1"/>
</dbReference>